<evidence type="ECO:0000259" key="1">
    <source>
        <dbReference type="Pfam" id="PF01370"/>
    </source>
</evidence>
<dbReference type="InterPro" id="IPR001509">
    <property type="entry name" value="Epimerase_deHydtase"/>
</dbReference>
<dbReference type="InParanoid" id="D3AWQ9"/>
<dbReference type="EMBL" id="ADBJ01000002">
    <property type="protein sequence ID" value="EFA86732.1"/>
    <property type="molecule type" value="Genomic_DNA"/>
</dbReference>
<dbReference type="InterPro" id="IPR051783">
    <property type="entry name" value="NAD(P)-dependent_oxidoreduct"/>
</dbReference>
<dbReference type="PANTHER" id="PTHR48079">
    <property type="entry name" value="PROTEIN YEEZ"/>
    <property type="match status" value="1"/>
</dbReference>
<dbReference type="PANTHER" id="PTHR48079:SF3">
    <property type="entry name" value="NAD-DEPENDENT EPIMERASE_DEHYDRATASE DOMAIN-CONTAINING PROTEIN"/>
    <property type="match status" value="1"/>
</dbReference>
<reference evidence="2 3" key="1">
    <citation type="journal article" date="2011" name="Genome Res.">
        <title>Phylogeny-wide analysis of social amoeba genomes highlights ancient origins for complex intercellular communication.</title>
        <authorList>
            <person name="Heidel A.J."/>
            <person name="Lawal H.M."/>
            <person name="Felder M."/>
            <person name="Schilde C."/>
            <person name="Helps N.R."/>
            <person name="Tunggal B."/>
            <person name="Rivero F."/>
            <person name="John U."/>
            <person name="Schleicher M."/>
            <person name="Eichinger L."/>
            <person name="Platzer M."/>
            <person name="Noegel A.A."/>
            <person name="Schaap P."/>
            <person name="Gloeckner G."/>
        </authorList>
    </citation>
    <scope>NUCLEOTIDE SEQUENCE [LARGE SCALE GENOMIC DNA]</scope>
    <source>
        <strain evidence="3">ATCC 26659 / Pp 5 / PN500</strain>
    </source>
</reference>
<evidence type="ECO:0000313" key="2">
    <source>
        <dbReference type="EMBL" id="EFA86732.1"/>
    </source>
</evidence>
<proteinExistence type="predicted"/>
<accession>D3AWQ9</accession>
<comment type="caution">
    <text evidence="2">The sequence shown here is derived from an EMBL/GenBank/DDBJ whole genome shotgun (WGS) entry which is preliminary data.</text>
</comment>
<dbReference type="Pfam" id="PF01370">
    <property type="entry name" value="Epimerase"/>
    <property type="match status" value="1"/>
</dbReference>
<dbReference type="AlphaFoldDB" id="D3AWQ9"/>
<dbReference type="STRING" id="670386.D3AWQ9"/>
<dbReference type="InterPro" id="IPR036291">
    <property type="entry name" value="NAD(P)-bd_dom_sf"/>
</dbReference>
<feature type="domain" description="NAD-dependent epimerase/dehydratase" evidence="1">
    <location>
        <begin position="4"/>
        <end position="214"/>
    </location>
</feature>
<dbReference type="Proteomes" id="UP000001396">
    <property type="component" value="Unassembled WGS sequence"/>
</dbReference>
<name>D3AWQ9_HETP5</name>
<dbReference type="GO" id="GO:0004029">
    <property type="term" value="F:aldehyde dehydrogenase (NAD+) activity"/>
    <property type="evidence" value="ECO:0007669"/>
    <property type="project" value="TreeGrafter"/>
</dbReference>
<dbReference type="RefSeq" id="XP_020438836.1">
    <property type="nucleotide sequence ID" value="XM_020571562.1"/>
</dbReference>
<sequence>MSSILVLGATGTIGFQICLAFLNKGFKVYGLVRNQNKADILLKNEKLHLLTFYSKVIPVVGCASDTKRWGKVAETVDVVIEAVSDNDNPETVNIIFEKLKLISKNKPNLVIIYTSGAWIYPSSCDLVDENTPYKPLHPALNSKIEAEAKYLSIGGISIQPTFVYGRAGSETGLYFKWATESKDGVVKVYGKNDQYLSFVHAVDLAQLYLLAALNAPVARGHTFIGCSGYFKTEEIIRTIAKSANVHIESVEFVEPPKDDVYLNLLTISIAATSRKANNLLGWKPTQPSLIDDPNRYLHAWRLGRNNSTNN</sequence>
<dbReference type="OMA" id="RAGWNTY"/>
<organism evidence="2 3">
    <name type="scientific">Heterostelium pallidum (strain ATCC 26659 / Pp 5 / PN500)</name>
    <name type="common">Cellular slime mold</name>
    <name type="synonym">Polysphondylium pallidum</name>
    <dbReference type="NCBI Taxonomy" id="670386"/>
    <lineage>
        <taxon>Eukaryota</taxon>
        <taxon>Amoebozoa</taxon>
        <taxon>Evosea</taxon>
        <taxon>Eumycetozoa</taxon>
        <taxon>Dictyostelia</taxon>
        <taxon>Acytosteliales</taxon>
        <taxon>Acytosteliaceae</taxon>
        <taxon>Heterostelium</taxon>
    </lineage>
</organism>
<protein>
    <recommendedName>
        <fullName evidence="1">NAD-dependent epimerase/dehydratase domain-containing protein</fullName>
    </recommendedName>
</protein>
<keyword evidence="3" id="KW-1185">Reference proteome</keyword>
<dbReference type="SUPFAM" id="SSF51735">
    <property type="entry name" value="NAD(P)-binding Rossmann-fold domains"/>
    <property type="match status" value="1"/>
</dbReference>
<dbReference type="GO" id="GO:0005737">
    <property type="term" value="C:cytoplasm"/>
    <property type="evidence" value="ECO:0007669"/>
    <property type="project" value="TreeGrafter"/>
</dbReference>
<evidence type="ECO:0000313" key="3">
    <source>
        <dbReference type="Proteomes" id="UP000001396"/>
    </source>
</evidence>
<dbReference type="GeneID" id="31356070"/>
<gene>
    <name evidence="2" type="ORF">PPL_00537</name>
</gene>
<dbReference type="Gene3D" id="3.40.50.720">
    <property type="entry name" value="NAD(P)-binding Rossmann-like Domain"/>
    <property type="match status" value="1"/>
</dbReference>
<dbReference type="FunCoup" id="D3AWQ9">
    <property type="interactions" value="4"/>
</dbReference>